<evidence type="ECO:0000256" key="6">
    <source>
        <dbReference type="RuleBase" id="RU363032"/>
    </source>
</evidence>
<feature type="transmembrane region" description="Helical" evidence="6">
    <location>
        <begin position="143"/>
        <end position="159"/>
    </location>
</feature>
<dbReference type="InterPro" id="IPR035906">
    <property type="entry name" value="MetI-like_sf"/>
</dbReference>
<dbReference type="InterPro" id="IPR000515">
    <property type="entry name" value="MetI-like"/>
</dbReference>
<feature type="domain" description="ABC transmembrane type-1" evidence="7">
    <location>
        <begin position="76"/>
        <end position="282"/>
    </location>
</feature>
<keyword evidence="4 6" id="KW-1133">Transmembrane helix</keyword>
<feature type="transmembrane region" description="Helical" evidence="6">
    <location>
        <begin position="117"/>
        <end position="137"/>
    </location>
</feature>
<feature type="transmembrane region" description="Helical" evidence="6">
    <location>
        <begin position="7"/>
        <end position="26"/>
    </location>
</feature>
<dbReference type="SUPFAM" id="SSF161098">
    <property type="entry name" value="MetI-like"/>
    <property type="match status" value="1"/>
</dbReference>
<evidence type="ECO:0000313" key="9">
    <source>
        <dbReference type="Proteomes" id="UP001516662"/>
    </source>
</evidence>
<evidence type="ECO:0000256" key="5">
    <source>
        <dbReference type="ARBA" id="ARBA00023136"/>
    </source>
</evidence>
<feature type="transmembrane region" description="Helical" evidence="6">
    <location>
        <begin position="80"/>
        <end position="105"/>
    </location>
</feature>
<protein>
    <submittedName>
        <fullName evidence="8">ABC transporter permease subunit</fullName>
    </submittedName>
</protein>
<proteinExistence type="inferred from homology"/>
<keyword evidence="2 6" id="KW-0813">Transport</keyword>
<evidence type="ECO:0000256" key="3">
    <source>
        <dbReference type="ARBA" id="ARBA00022692"/>
    </source>
</evidence>
<dbReference type="PROSITE" id="PS50928">
    <property type="entry name" value="ABC_TM1"/>
    <property type="match status" value="1"/>
</dbReference>
<feature type="transmembrane region" description="Helical" evidence="6">
    <location>
        <begin position="263"/>
        <end position="287"/>
    </location>
</feature>
<keyword evidence="9" id="KW-1185">Reference proteome</keyword>
<keyword evidence="5 6" id="KW-0472">Membrane</keyword>
<comment type="subcellular location">
    <subcellularLocation>
        <location evidence="6">Cell membrane</location>
        <topology evidence="6">Multi-pass membrane protein</topology>
    </subcellularLocation>
    <subcellularLocation>
        <location evidence="1">Membrane</location>
        <topology evidence="1">Multi-pass membrane protein</topology>
    </subcellularLocation>
</comment>
<name>A0ABR9QMF2_9BACI</name>
<dbReference type="EMBL" id="JADCLJ010000023">
    <property type="protein sequence ID" value="MBE4909682.1"/>
    <property type="molecule type" value="Genomic_DNA"/>
</dbReference>
<gene>
    <name evidence="8" type="ORF">IMZ08_16690</name>
</gene>
<comment type="caution">
    <text evidence="8">The sequence shown here is derived from an EMBL/GenBank/DDBJ whole genome shotgun (WGS) entry which is preliminary data.</text>
</comment>
<evidence type="ECO:0000259" key="7">
    <source>
        <dbReference type="PROSITE" id="PS50928"/>
    </source>
</evidence>
<keyword evidence="3 6" id="KW-0812">Transmembrane</keyword>
<evidence type="ECO:0000313" key="8">
    <source>
        <dbReference type="EMBL" id="MBE4909682.1"/>
    </source>
</evidence>
<dbReference type="Proteomes" id="UP001516662">
    <property type="component" value="Unassembled WGS sequence"/>
</dbReference>
<reference evidence="8 9" key="1">
    <citation type="submission" date="2020-10" db="EMBL/GenBank/DDBJ databases">
        <title>Bacillus sp. HD4P25, an endophyte from a halophyte.</title>
        <authorList>
            <person name="Sun J.-Q."/>
        </authorList>
    </citation>
    <scope>NUCLEOTIDE SEQUENCE [LARGE SCALE GENOMIC DNA]</scope>
    <source>
        <strain evidence="8 9">YIM 93174</strain>
    </source>
</reference>
<feature type="transmembrane region" description="Helical" evidence="6">
    <location>
        <begin position="212"/>
        <end position="230"/>
    </location>
</feature>
<sequence length="293" mass="32618">MRKFTFLAGVTILALIILIAFIGPYTPFIDSELTEKKFEFLEDNTIIVPPYPPSKEYLLGSDSRGVDLLSRLVMGARETMIIIFSIVIIRMLLGVILGFGAAYSRLIKALLVIWNQLFSYIPPIFLIAMIIGIPFFLVSPNRPFWFIVILAILEVGRVGETVHKLVVSITQTNYYEAGIVVGNSPIGLSKKYLLPNLSPQLVTIIVNELGRVLFLIAQLGVIGIFINVVFEPGEFGGFNIVNGSESWPNLLDNIQRDIYSHQIVPFSGILVISLTVLSFYIVGNGIIRKLSKR</sequence>
<dbReference type="Gene3D" id="1.10.3720.10">
    <property type="entry name" value="MetI-like"/>
    <property type="match status" value="1"/>
</dbReference>
<evidence type="ECO:0000256" key="4">
    <source>
        <dbReference type="ARBA" id="ARBA00022989"/>
    </source>
</evidence>
<dbReference type="PANTHER" id="PTHR43839">
    <property type="entry name" value="OPPC IN A BINDING PROTEIN-DEPENDENT TRANSPORT SYSTEM"/>
    <property type="match status" value="1"/>
</dbReference>
<organism evidence="8 9">
    <name type="scientific">Litchfieldia luteola</name>
    <dbReference type="NCBI Taxonomy" id="682179"/>
    <lineage>
        <taxon>Bacteria</taxon>
        <taxon>Bacillati</taxon>
        <taxon>Bacillota</taxon>
        <taxon>Bacilli</taxon>
        <taxon>Bacillales</taxon>
        <taxon>Bacillaceae</taxon>
        <taxon>Litchfieldia</taxon>
    </lineage>
</organism>
<dbReference type="PANTHER" id="PTHR43839:SF3">
    <property type="entry name" value="OLIGOPEPTIDE ABC TRANSPORTER, PERMEASE PROTEIN"/>
    <property type="match status" value="1"/>
</dbReference>
<evidence type="ECO:0000256" key="1">
    <source>
        <dbReference type="ARBA" id="ARBA00004141"/>
    </source>
</evidence>
<evidence type="ECO:0000256" key="2">
    <source>
        <dbReference type="ARBA" id="ARBA00022448"/>
    </source>
</evidence>
<comment type="similarity">
    <text evidence="6">Belongs to the binding-protein-dependent transport system permease family.</text>
</comment>
<dbReference type="RefSeq" id="WP_193538592.1">
    <property type="nucleotide sequence ID" value="NZ_JADCLJ010000023.1"/>
</dbReference>
<dbReference type="Pfam" id="PF00528">
    <property type="entry name" value="BPD_transp_1"/>
    <property type="match status" value="1"/>
</dbReference>
<accession>A0ABR9QMF2</accession>